<accession>A0A563UFA8</accession>
<feature type="active site" description="Proton donor" evidence="2">
    <location>
        <position position="9"/>
    </location>
</feature>
<dbReference type="RefSeq" id="WP_146381624.1">
    <property type="nucleotide sequence ID" value="NZ_VOEJ01000003.1"/>
</dbReference>
<organism evidence="3 4">
    <name type="scientific">Mucilaginibacter pallidiroseus</name>
    <dbReference type="NCBI Taxonomy" id="2599295"/>
    <lineage>
        <taxon>Bacteria</taxon>
        <taxon>Pseudomonadati</taxon>
        <taxon>Bacteroidota</taxon>
        <taxon>Sphingobacteriia</taxon>
        <taxon>Sphingobacteriales</taxon>
        <taxon>Sphingobacteriaceae</taxon>
        <taxon>Mucilaginibacter</taxon>
    </lineage>
</organism>
<dbReference type="InterPro" id="IPR023214">
    <property type="entry name" value="HAD_sf"/>
</dbReference>
<dbReference type="EMBL" id="VOEJ01000003">
    <property type="protein sequence ID" value="TWR30044.1"/>
    <property type="molecule type" value="Genomic_DNA"/>
</dbReference>
<sequence>MKRIAIDMDEVIADANERFAAWYQRDHGIVFAPEQLSTTRFTDLLPEEHKYLINEYVYHDDFFKDLTVIKDSQKVIGELYKKYEIFITTAAMEFPNSFLPKLQWMKDHFPYITWKNIVYCGDKSIINADYLIDDNVGHFKRFIGQGILFTAPHNVNVEWDVRVNGWKEVADMLL</sequence>
<keyword evidence="4" id="KW-1185">Reference proteome</keyword>
<dbReference type="AlphaFoldDB" id="A0A563UFA8"/>
<evidence type="ECO:0000256" key="1">
    <source>
        <dbReference type="ARBA" id="ARBA00009589"/>
    </source>
</evidence>
<comment type="caution">
    <text evidence="3">The sequence shown here is derived from an EMBL/GenBank/DDBJ whole genome shotgun (WGS) entry which is preliminary data.</text>
</comment>
<gene>
    <name evidence="3" type="ORF">FPZ43_07375</name>
</gene>
<evidence type="ECO:0000313" key="3">
    <source>
        <dbReference type="EMBL" id="TWR30044.1"/>
    </source>
</evidence>
<dbReference type="Gene3D" id="3.40.50.1000">
    <property type="entry name" value="HAD superfamily/HAD-like"/>
    <property type="match status" value="1"/>
</dbReference>
<dbReference type="InterPro" id="IPR010708">
    <property type="entry name" value="5'(3')-deoxyribonucleotidase"/>
</dbReference>
<dbReference type="PANTHER" id="PTHR16504:SF4">
    <property type="entry name" value="5'(3')-DEOXYRIBONUCLEOTIDASE"/>
    <property type="match status" value="1"/>
</dbReference>
<name>A0A563UFA8_9SPHI</name>
<reference evidence="3 4" key="1">
    <citation type="submission" date="2019-07" db="EMBL/GenBank/DDBJ databases">
        <authorList>
            <person name="Kim J."/>
        </authorList>
    </citation>
    <scope>NUCLEOTIDE SEQUENCE [LARGE SCALE GENOMIC DNA]</scope>
    <source>
        <strain evidence="4">dk17</strain>
    </source>
</reference>
<dbReference type="GO" id="GO:0008253">
    <property type="term" value="F:5'-nucleotidase activity"/>
    <property type="evidence" value="ECO:0007669"/>
    <property type="project" value="InterPro"/>
</dbReference>
<dbReference type="SFLD" id="SFLDG01126">
    <property type="entry name" value="C1.2:_Nucleotidase_Like"/>
    <property type="match status" value="1"/>
</dbReference>
<comment type="similarity">
    <text evidence="1">Belongs to the 5'(3')-deoxyribonucleotidase family.</text>
</comment>
<proteinExistence type="inferred from homology"/>
<dbReference type="SFLD" id="SFLDS00003">
    <property type="entry name" value="Haloacid_Dehalogenase"/>
    <property type="match status" value="1"/>
</dbReference>
<dbReference type="SUPFAM" id="SSF56784">
    <property type="entry name" value="HAD-like"/>
    <property type="match status" value="1"/>
</dbReference>
<protein>
    <submittedName>
        <fullName evidence="3">5'-3'-deoxyribonucleotidase</fullName>
    </submittedName>
</protein>
<dbReference type="GO" id="GO:0009223">
    <property type="term" value="P:pyrimidine deoxyribonucleotide catabolic process"/>
    <property type="evidence" value="ECO:0007669"/>
    <property type="project" value="TreeGrafter"/>
</dbReference>
<dbReference type="Pfam" id="PF06941">
    <property type="entry name" value="NT5C"/>
    <property type="match status" value="1"/>
</dbReference>
<dbReference type="Gene3D" id="1.10.40.40">
    <property type="entry name" value="Deoxyribonucleotidase, domain 2"/>
    <property type="match status" value="1"/>
</dbReference>
<dbReference type="PANTHER" id="PTHR16504">
    <property type="entry name" value="5'(3')-DEOXYRIBONUCLEOTIDASE"/>
    <property type="match status" value="1"/>
</dbReference>
<evidence type="ECO:0000313" key="4">
    <source>
        <dbReference type="Proteomes" id="UP000320042"/>
    </source>
</evidence>
<evidence type="ECO:0000256" key="2">
    <source>
        <dbReference type="PIRSR" id="PIRSR610708-1"/>
    </source>
</evidence>
<dbReference type="OrthoDB" id="278110at2"/>
<dbReference type="Proteomes" id="UP000320042">
    <property type="component" value="Unassembled WGS sequence"/>
</dbReference>
<feature type="active site" description="Nucleophile" evidence="2">
    <location>
        <position position="7"/>
    </location>
</feature>
<dbReference type="SFLD" id="SFLDG01146">
    <property type="entry name" value="C1.2.2"/>
    <property type="match status" value="1"/>
</dbReference>
<dbReference type="InterPro" id="IPR036412">
    <property type="entry name" value="HAD-like_sf"/>
</dbReference>